<accession>A0A834L2D7</accession>
<keyword evidence="1" id="KW-0175">Coiled coil</keyword>
<evidence type="ECO:0000256" key="1">
    <source>
        <dbReference type="SAM" id="Coils"/>
    </source>
</evidence>
<feature type="region of interest" description="Disordered" evidence="2">
    <location>
        <begin position="460"/>
        <end position="531"/>
    </location>
</feature>
<dbReference type="AlphaFoldDB" id="A0A834L2D7"/>
<protein>
    <submittedName>
        <fullName evidence="3">Uncharacterized protein</fullName>
    </submittedName>
</protein>
<feature type="compositionally biased region" description="Polar residues" evidence="2">
    <location>
        <begin position="721"/>
        <end position="743"/>
    </location>
</feature>
<feature type="coiled-coil region" evidence="1">
    <location>
        <begin position="615"/>
        <end position="684"/>
    </location>
</feature>
<sequence>MDGVASLQFQRETLQVPFPPFLPLYKKGGNGGPRCSWPGDHPLILGNQSLVSLRGRSRWISLGRSQVFSMVDSSINSPDVDPKAYPSLLEMIQGLGKGYRSFDESSSNFPRFLGLPIIPGIHVPLQSDDSAVRGSQFIQGTSSCQTAGADVDQESLAERMAAGAQAGTSTSFGEPLNTSDVEGTNAPSRPPRDVDTIPPLPSGLGPMPYNHFYGDGPGGFTEQFRTKYSIPDDVLVERVTTDRIPFSEDFIILLLFAITGGQGEHMVYTLLDDKAGRVEQLVAHIGGLDADVYGVRNPKYDKYYLTTHQHFDHLVDRLYDTEKWGNVLVKVSGNFEWGPINPLLDHSFPTRIRSAIERPYRIPQVRGFPSNGDKPDCSAPNKGLLVTGKWPNLIALLQCANRDAPTLLDYEPTYAGFAHRKDKSKLVRKTVDLATVAGQALQQQYQAQDLSSAGLLERKKQPDQVPISHPEQQEQPPARTEKTHSRRRRDSDSAAVGEDQRATKKGKTNKNVEILSEADPANRNEPSEAFLPDFECSDGHVISVDNSLGESPLLAMTLLRGLALPKDMENLPTGKANNMAELYLFLAKVCTIPTCKAFGDMEALLETRRSMRVDLHAKRREADQSANRIEELEAQIAEAETIRQERDRLLLQLKDAREENDRLKKEKQQMEEELSKKLEDAGDAGYNKAGEYYAEQVQKLVAKAFKEGELKGTNVTHTSSFLHSYQVQPQEDLPNPTTDSQPDLTDAADE</sequence>
<reference evidence="3" key="1">
    <citation type="submission" date="2019-11" db="EMBL/GenBank/DDBJ databases">
        <authorList>
            <person name="Liu Y."/>
            <person name="Hou J."/>
            <person name="Li T.-Q."/>
            <person name="Guan C.-H."/>
            <person name="Wu X."/>
            <person name="Wu H.-Z."/>
            <person name="Ling F."/>
            <person name="Zhang R."/>
            <person name="Shi X.-G."/>
            <person name="Ren J.-P."/>
            <person name="Chen E.-F."/>
            <person name="Sun J.-M."/>
        </authorList>
    </citation>
    <scope>NUCLEOTIDE SEQUENCE</scope>
    <source>
        <strain evidence="3">Adult_tree_wgs_1</strain>
        <tissue evidence="3">Leaves</tissue>
    </source>
</reference>
<evidence type="ECO:0000256" key="2">
    <source>
        <dbReference type="SAM" id="MobiDB-lite"/>
    </source>
</evidence>
<gene>
    <name evidence="3" type="ORF">RHSIM_RhsimUnG0165400</name>
</gene>
<evidence type="ECO:0000313" key="4">
    <source>
        <dbReference type="Proteomes" id="UP000626092"/>
    </source>
</evidence>
<dbReference type="EMBL" id="WJXA01000371">
    <property type="protein sequence ID" value="KAF7113055.1"/>
    <property type="molecule type" value="Genomic_DNA"/>
</dbReference>
<dbReference type="OrthoDB" id="1751651at2759"/>
<evidence type="ECO:0000313" key="3">
    <source>
        <dbReference type="EMBL" id="KAF7113055.1"/>
    </source>
</evidence>
<comment type="caution">
    <text evidence="3">The sequence shown here is derived from an EMBL/GenBank/DDBJ whole genome shotgun (WGS) entry which is preliminary data.</text>
</comment>
<feature type="compositionally biased region" description="Polar residues" evidence="2">
    <location>
        <begin position="166"/>
        <end position="187"/>
    </location>
</feature>
<keyword evidence="4" id="KW-1185">Reference proteome</keyword>
<organism evidence="3 4">
    <name type="scientific">Rhododendron simsii</name>
    <name type="common">Sims's rhododendron</name>
    <dbReference type="NCBI Taxonomy" id="118357"/>
    <lineage>
        <taxon>Eukaryota</taxon>
        <taxon>Viridiplantae</taxon>
        <taxon>Streptophyta</taxon>
        <taxon>Embryophyta</taxon>
        <taxon>Tracheophyta</taxon>
        <taxon>Spermatophyta</taxon>
        <taxon>Magnoliopsida</taxon>
        <taxon>eudicotyledons</taxon>
        <taxon>Gunneridae</taxon>
        <taxon>Pentapetalae</taxon>
        <taxon>asterids</taxon>
        <taxon>Ericales</taxon>
        <taxon>Ericaceae</taxon>
        <taxon>Ericoideae</taxon>
        <taxon>Rhodoreae</taxon>
        <taxon>Rhododendron</taxon>
    </lineage>
</organism>
<proteinExistence type="predicted"/>
<feature type="region of interest" description="Disordered" evidence="2">
    <location>
        <begin position="159"/>
        <end position="194"/>
    </location>
</feature>
<feature type="region of interest" description="Disordered" evidence="2">
    <location>
        <begin position="721"/>
        <end position="750"/>
    </location>
</feature>
<dbReference type="Proteomes" id="UP000626092">
    <property type="component" value="Unassembled WGS sequence"/>
</dbReference>
<name>A0A834L2D7_RHOSS</name>